<dbReference type="Proteomes" id="UP000478052">
    <property type="component" value="Unassembled WGS sequence"/>
</dbReference>
<protein>
    <submittedName>
        <fullName evidence="1">RNase H domain-containing protein</fullName>
    </submittedName>
</protein>
<name>A0A6G0ZMC1_APHCR</name>
<accession>A0A6G0ZMC1</accession>
<organism evidence="1 2">
    <name type="scientific">Aphis craccivora</name>
    <name type="common">Cowpea aphid</name>
    <dbReference type="NCBI Taxonomy" id="307492"/>
    <lineage>
        <taxon>Eukaryota</taxon>
        <taxon>Metazoa</taxon>
        <taxon>Ecdysozoa</taxon>
        <taxon>Arthropoda</taxon>
        <taxon>Hexapoda</taxon>
        <taxon>Insecta</taxon>
        <taxon>Pterygota</taxon>
        <taxon>Neoptera</taxon>
        <taxon>Paraneoptera</taxon>
        <taxon>Hemiptera</taxon>
        <taxon>Sternorrhyncha</taxon>
        <taxon>Aphidomorpha</taxon>
        <taxon>Aphidoidea</taxon>
        <taxon>Aphididae</taxon>
        <taxon>Aphidini</taxon>
        <taxon>Aphis</taxon>
        <taxon>Aphis</taxon>
    </lineage>
</organism>
<evidence type="ECO:0000313" key="2">
    <source>
        <dbReference type="Proteomes" id="UP000478052"/>
    </source>
</evidence>
<keyword evidence="2" id="KW-1185">Reference proteome</keyword>
<dbReference type="EMBL" id="VUJU01000197">
    <property type="protein sequence ID" value="KAF0772288.1"/>
    <property type="molecule type" value="Genomic_DNA"/>
</dbReference>
<gene>
    <name evidence="1" type="ORF">FWK35_00003777</name>
</gene>
<comment type="caution">
    <text evidence="1">The sequence shown here is derived from an EMBL/GenBank/DDBJ whole genome shotgun (WGS) entry which is preliminary data.</text>
</comment>
<proteinExistence type="predicted"/>
<evidence type="ECO:0000313" key="1">
    <source>
        <dbReference type="EMBL" id="KAF0772288.1"/>
    </source>
</evidence>
<sequence length="94" mass="10931">MPCLLALKSNPFNSKRSPFVLFIKVKPCIHFLNQLNRSIQLMWISGHIGIHSNEVKDKPAKSTANTILPSFAQLHWTDFTPNLHRRIFNLWSNY</sequence>
<dbReference type="AlphaFoldDB" id="A0A6G0ZMC1"/>
<reference evidence="1 2" key="1">
    <citation type="submission" date="2019-08" db="EMBL/GenBank/DDBJ databases">
        <title>Whole genome of Aphis craccivora.</title>
        <authorList>
            <person name="Voronova N.V."/>
            <person name="Shulinski R.S."/>
            <person name="Bandarenka Y.V."/>
            <person name="Zhorov D.G."/>
            <person name="Warner D."/>
        </authorList>
    </citation>
    <scope>NUCLEOTIDE SEQUENCE [LARGE SCALE GENOMIC DNA]</scope>
    <source>
        <strain evidence="1">180601</strain>
        <tissue evidence="1">Whole Body</tissue>
    </source>
</reference>